<gene>
    <name evidence="3" type="ORF">JXQ802_LOCUS39550</name>
    <name evidence="2" type="ORF">PYM288_LOCUS25291</name>
</gene>
<keyword evidence="5" id="KW-1185">Reference proteome</keyword>
<name>A0A814X2K8_9BILA</name>
<protein>
    <submittedName>
        <fullName evidence="2">Uncharacterized protein</fullName>
    </submittedName>
</protein>
<proteinExistence type="predicted"/>
<feature type="compositionally biased region" description="Polar residues" evidence="1">
    <location>
        <begin position="182"/>
        <end position="192"/>
    </location>
</feature>
<reference evidence="2" key="1">
    <citation type="submission" date="2021-02" db="EMBL/GenBank/DDBJ databases">
        <authorList>
            <person name="Nowell W R."/>
        </authorList>
    </citation>
    <scope>NUCLEOTIDE SEQUENCE</scope>
</reference>
<evidence type="ECO:0000313" key="5">
    <source>
        <dbReference type="Proteomes" id="UP000663870"/>
    </source>
</evidence>
<comment type="caution">
    <text evidence="2">The sequence shown here is derived from an EMBL/GenBank/DDBJ whole genome shotgun (WGS) entry which is preliminary data.</text>
</comment>
<dbReference type="AlphaFoldDB" id="A0A814X2K8"/>
<feature type="region of interest" description="Disordered" evidence="1">
    <location>
        <begin position="159"/>
        <end position="201"/>
    </location>
</feature>
<evidence type="ECO:0000256" key="1">
    <source>
        <dbReference type="SAM" id="MobiDB-lite"/>
    </source>
</evidence>
<sequence length="201" mass="22865">MTFPLPANSLYLYGDSFYNVVKQFCGDEAVELLKFQLIDTSMNLLEVDDVFSILNFESDRTAALKEKLGVPCKDEFGASSLIFPKHHKQSQQIHQLPTMNTTTTITEQIIEETVYSAYLEASQILSGCNLSILNPNGKYISFEEVNRLAHQKLTRSQCKTFSKRENQSNSDKQEEDEDLEQYLSQKQSSGTNIMDDLDEPL</sequence>
<organism evidence="2 4">
    <name type="scientific">Rotaria sordida</name>
    <dbReference type="NCBI Taxonomy" id="392033"/>
    <lineage>
        <taxon>Eukaryota</taxon>
        <taxon>Metazoa</taxon>
        <taxon>Spiralia</taxon>
        <taxon>Gnathifera</taxon>
        <taxon>Rotifera</taxon>
        <taxon>Eurotatoria</taxon>
        <taxon>Bdelloidea</taxon>
        <taxon>Philodinida</taxon>
        <taxon>Philodinidae</taxon>
        <taxon>Rotaria</taxon>
    </lineage>
</organism>
<dbReference type="EMBL" id="CAJNOH010001366">
    <property type="protein sequence ID" value="CAF1209352.1"/>
    <property type="molecule type" value="Genomic_DNA"/>
</dbReference>
<accession>A0A814X2K8</accession>
<evidence type="ECO:0000313" key="4">
    <source>
        <dbReference type="Proteomes" id="UP000663854"/>
    </source>
</evidence>
<evidence type="ECO:0000313" key="2">
    <source>
        <dbReference type="EMBL" id="CAF1209352.1"/>
    </source>
</evidence>
<feature type="non-terminal residue" evidence="2">
    <location>
        <position position="1"/>
    </location>
</feature>
<evidence type="ECO:0000313" key="3">
    <source>
        <dbReference type="EMBL" id="CAF1485458.1"/>
    </source>
</evidence>
<dbReference type="Proteomes" id="UP000663870">
    <property type="component" value="Unassembled WGS sequence"/>
</dbReference>
<dbReference type="Proteomes" id="UP000663854">
    <property type="component" value="Unassembled WGS sequence"/>
</dbReference>
<dbReference type="EMBL" id="CAJNOL010002296">
    <property type="protein sequence ID" value="CAF1485458.1"/>
    <property type="molecule type" value="Genomic_DNA"/>
</dbReference>